<dbReference type="AlphaFoldDB" id="A0A212UE16"/>
<feature type="compositionally biased region" description="Polar residues" evidence="1">
    <location>
        <begin position="40"/>
        <end position="50"/>
    </location>
</feature>
<dbReference type="EMBL" id="FYEW01000002">
    <property type="protein sequence ID" value="SNC76487.1"/>
    <property type="molecule type" value="Genomic_DNA"/>
</dbReference>
<feature type="compositionally biased region" description="Acidic residues" evidence="1">
    <location>
        <begin position="51"/>
        <end position="62"/>
    </location>
</feature>
<protein>
    <submittedName>
        <fullName evidence="2">Uncharacterized protein</fullName>
    </submittedName>
</protein>
<organism evidence="2 3">
    <name type="scientific">Hymenobacter gelipurpurascens</name>
    <dbReference type="NCBI Taxonomy" id="89968"/>
    <lineage>
        <taxon>Bacteria</taxon>
        <taxon>Pseudomonadati</taxon>
        <taxon>Bacteroidota</taxon>
        <taxon>Cytophagia</taxon>
        <taxon>Cytophagales</taxon>
        <taxon>Hymenobacteraceae</taxon>
        <taxon>Hymenobacter</taxon>
    </lineage>
</organism>
<dbReference type="Proteomes" id="UP000198131">
    <property type="component" value="Unassembled WGS sequence"/>
</dbReference>
<evidence type="ECO:0000313" key="3">
    <source>
        <dbReference type="Proteomes" id="UP000198131"/>
    </source>
</evidence>
<evidence type="ECO:0000256" key="1">
    <source>
        <dbReference type="SAM" id="MobiDB-lite"/>
    </source>
</evidence>
<reference evidence="3" key="1">
    <citation type="submission" date="2017-06" db="EMBL/GenBank/DDBJ databases">
        <authorList>
            <person name="Varghese N."/>
            <person name="Submissions S."/>
        </authorList>
    </citation>
    <scope>NUCLEOTIDE SEQUENCE [LARGE SCALE GENOMIC DNA]</scope>
    <source>
        <strain evidence="3">DSM 11116</strain>
    </source>
</reference>
<evidence type="ECO:0000313" key="2">
    <source>
        <dbReference type="EMBL" id="SNC76487.1"/>
    </source>
</evidence>
<proteinExistence type="predicted"/>
<gene>
    <name evidence="2" type="ORF">SAMN06265337_3411</name>
</gene>
<feature type="region of interest" description="Disordered" evidence="1">
    <location>
        <begin position="38"/>
        <end position="62"/>
    </location>
</feature>
<name>A0A212UE16_9BACT</name>
<accession>A0A212UE16</accession>
<keyword evidence="3" id="KW-1185">Reference proteome</keyword>
<sequence>MPTPARSSSSLLTWLLALALLFSVGLNLYCLTPSYRSARATPSASLNNMTEAEEDDDDDDDDASWAALAEELRQTRQQLAACQGQSAQLGTAATSH</sequence>